<dbReference type="PIRSF" id="PIRSF000429">
    <property type="entry name" value="Ac-CoA_Ac_transf"/>
    <property type="match status" value="1"/>
</dbReference>
<sequence>MRIFIVAAKRTPIGSFRGAFSTVPAVTLGAAAIQGTLADSRIDAGIVDEVIVGNVIGAGQGMGIGRQVAVQAGIPHHVPAYSLNMVCGSGMKAVMEGCAHIKAGESRVVVAAGTENMSRIPFALDAQVRGGVRPGNVELQDLLISDGLTDAFHQYHMGLTAENIAVKLGISREQQDQFAFLSQFKAAAALEQGRFKKEIIPVEVSGRHGVSRIDQDEYPKPDTTLSKLSRLTPAFCAKGTVTAGNASGLNDGASALLIASEEAVEQYRLEPMAEILSYAQAGVDPEIMGLGPVQATLRALAGARLRLDEIDICECNEAFAAQTLGVLQELSRETGVSFDTLLARTNPNGGAIALGHPLGASGNRIVVSLLYEMRRCGARHGLATLCIGGGMGTAIILKSL</sequence>
<dbReference type="InterPro" id="IPR016039">
    <property type="entry name" value="Thiolase-like"/>
</dbReference>
<keyword evidence="3 5" id="KW-0012">Acyltransferase</keyword>
<dbReference type="PANTHER" id="PTHR18919">
    <property type="entry name" value="ACETYL-COA C-ACYLTRANSFERASE"/>
    <property type="match status" value="1"/>
</dbReference>
<accession>A0A291E640</accession>
<evidence type="ECO:0000259" key="6">
    <source>
        <dbReference type="Pfam" id="PF00108"/>
    </source>
</evidence>
<dbReference type="NCBIfam" id="TIGR01930">
    <property type="entry name" value="AcCoA-C-Actrans"/>
    <property type="match status" value="1"/>
</dbReference>
<dbReference type="InterPro" id="IPR002155">
    <property type="entry name" value="Thiolase"/>
</dbReference>
<gene>
    <name evidence="9" type="primary">thlA</name>
    <name evidence="8" type="ORF">CO704_26010</name>
    <name evidence="9" type="ORF">NCTC12120_05211</name>
</gene>
<dbReference type="FunFam" id="3.40.47.10:FF:000010">
    <property type="entry name" value="Acetyl-CoA acetyltransferase (Thiolase)"/>
    <property type="match status" value="1"/>
</dbReference>
<dbReference type="GO" id="GO:0003985">
    <property type="term" value="F:acetyl-CoA C-acetyltransferase activity"/>
    <property type="evidence" value="ECO:0007669"/>
    <property type="project" value="UniProtKB-EC"/>
</dbReference>
<comment type="similarity">
    <text evidence="1 5">Belongs to the thiolase-like superfamily. Thiolase family.</text>
</comment>
<dbReference type="InterPro" id="IPR020613">
    <property type="entry name" value="Thiolase_CS"/>
</dbReference>
<evidence type="ECO:0000256" key="4">
    <source>
        <dbReference type="PIRSR" id="PIRSR000429-1"/>
    </source>
</evidence>
<dbReference type="Pfam" id="PF00108">
    <property type="entry name" value="Thiolase_N"/>
    <property type="match status" value="1"/>
</dbReference>
<dbReference type="InterPro" id="IPR020616">
    <property type="entry name" value="Thiolase_N"/>
</dbReference>
<dbReference type="SUPFAM" id="SSF53901">
    <property type="entry name" value="Thiolase-like"/>
    <property type="match status" value="2"/>
</dbReference>
<evidence type="ECO:0000256" key="3">
    <source>
        <dbReference type="ARBA" id="ARBA00023315"/>
    </source>
</evidence>
<dbReference type="EC" id="2.3.1.9" evidence="8 9"/>
<reference evidence="9 11" key="2">
    <citation type="submission" date="2018-06" db="EMBL/GenBank/DDBJ databases">
        <authorList>
            <consortium name="Pathogen Informatics"/>
            <person name="Doyle S."/>
        </authorList>
    </citation>
    <scope>NUCLEOTIDE SEQUENCE [LARGE SCALE GENOMIC DNA]</scope>
    <source>
        <strain evidence="9 11">NCTC12120</strain>
    </source>
</reference>
<feature type="domain" description="Thiolase C-terminal" evidence="7">
    <location>
        <begin position="270"/>
        <end position="398"/>
    </location>
</feature>
<dbReference type="PANTHER" id="PTHR18919:SF107">
    <property type="entry name" value="ACETYL-COA ACETYLTRANSFERASE, CYTOSOLIC"/>
    <property type="match status" value="1"/>
</dbReference>
<dbReference type="InterPro" id="IPR020617">
    <property type="entry name" value="Thiolase_C"/>
</dbReference>
<dbReference type="Pfam" id="PF02803">
    <property type="entry name" value="Thiolase_C"/>
    <property type="match status" value="1"/>
</dbReference>
<evidence type="ECO:0000313" key="9">
    <source>
        <dbReference type="EMBL" id="SQC92026.1"/>
    </source>
</evidence>
<dbReference type="CDD" id="cd00751">
    <property type="entry name" value="thiolase"/>
    <property type="match status" value="1"/>
</dbReference>
<reference evidence="8 10" key="1">
    <citation type="submission" date="2017-09" db="EMBL/GenBank/DDBJ databases">
        <title>FDA dAtabase for Regulatory Grade micrObial Sequences (FDA-ARGOS): Supporting development and validation of Infectious Disease Dx tests.</title>
        <authorList>
            <person name="Minogue T."/>
            <person name="Wolcott M."/>
            <person name="Wasieloski L."/>
            <person name="Aguilar W."/>
            <person name="Moore D."/>
            <person name="Tallon L."/>
            <person name="Sadzewicz L."/>
            <person name="Ott S."/>
            <person name="Zhao X."/>
            <person name="Nagaraj S."/>
            <person name="Vavikolanu K."/>
            <person name="Aluvathingal J."/>
            <person name="Nadendla S."/>
            <person name="Sichtig H."/>
        </authorList>
    </citation>
    <scope>NUCLEOTIDE SEQUENCE [LARGE SCALE GENOMIC DNA]</scope>
    <source>
        <strain evidence="8 10">FDAARGOS_392</strain>
        <plasmid evidence="10">Plasmid unnamed</plasmid>
        <plasmid evidence="8">unnamed</plasmid>
    </source>
</reference>
<dbReference type="EMBL" id="UAVU01000009">
    <property type="protein sequence ID" value="SQC92026.1"/>
    <property type="molecule type" value="Genomic_DNA"/>
</dbReference>
<feature type="active site" description="Acyl-thioester intermediate" evidence="4">
    <location>
        <position position="87"/>
    </location>
</feature>
<evidence type="ECO:0000256" key="2">
    <source>
        <dbReference type="ARBA" id="ARBA00022679"/>
    </source>
</evidence>
<protein>
    <submittedName>
        <fullName evidence="8">Acetyl-CoA C-acetyltransferase</fullName>
    </submittedName>
    <submittedName>
        <fullName evidence="9">Acetyl-CoA acetyltransferase</fullName>
        <ecNumber evidence="8 9">2.3.1.9</ecNumber>
    </submittedName>
</protein>
<proteinExistence type="inferred from homology"/>
<dbReference type="AlphaFoldDB" id="A0A291E640"/>
<evidence type="ECO:0000256" key="5">
    <source>
        <dbReference type="RuleBase" id="RU003557"/>
    </source>
</evidence>
<feature type="domain" description="Thiolase N-terminal" evidence="6">
    <location>
        <begin position="3"/>
        <end position="262"/>
    </location>
</feature>
<dbReference type="GO" id="GO:0044281">
    <property type="term" value="P:small molecule metabolic process"/>
    <property type="evidence" value="ECO:0007669"/>
    <property type="project" value="UniProtKB-ARBA"/>
</dbReference>
<dbReference type="RefSeq" id="WP_061277000.1">
    <property type="nucleotide sequence ID" value="NZ_CP023526.1"/>
</dbReference>
<dbReference type="Proteomes" id="UP000217979">
    <property type="component" value="Plasmid unnamed"/>
</dbReference>
<dbReference type="PROSITE" id="PS00098">
    <property type="entry name" value="THIOLASE_1"/>
    <property type="match status" value="1"/>
</dbReference>
<evidence type="ECO:0000313" key="8">
    <source>
        <dbReference type="EMBL" id="ATF95525.1"/>
    </source>
</evidence>
<feature type="active site" description="Proton acceptor" evidence="4">
    <location>
        <position position="386"/>
    </location>
</feature>
<dbReference type="InterPro" id="IPR020610">
    <property type="entry name" value="Thiolase_AS"/>
</dbReference>
<evidence type="ECO:0000256" key="1">
    <source>
        <dbReference type="ARBA" id="ARBA00010982"/>
    </source>
</evidence>
<geneLocation type="plasmid" evidence="8">
    <name>unnamed</name>
</geneLocation>
<dbReference type="InterPro" id="IPR020615">
    <property type="entry name" value="Thiolase_acyl_enz_int_AS"/>
</dbReference>
<dbReference type="EMBL" id="CP023526">
    <property type="protein sequence ID" value="ATF95525.1"/>
    <property type="molecule type" value="Genomic_DNA"/>
</dbReference>
<dbReference type="Proteomes" id="UP000251197">
    <property type="component" value="Unassembled WGS sequence"/>
</dbReference>
<evidence type="ECO:0000259" key="7">
    <source>
        <dbReference type="Pfam" id="PF02803"/>
    </source>
</evidence>
<keyword evidence="8" id="KW-0614">Plasmid</keyword>
<dbReference type="PROSITE" id="PS00737">
    <property type="entry name" value="THIOLASE_2"/>
    <property type="match status" value="1"/>
</dbReference>
<feature type="active site" description="Proton acceptor" evidence="4">
    <location>
        <position position="356"/>
    </location>
</feature>
<dbReference type="Gene3D" id="3.40.47.10">
    <property type="match status" value="2"/>
</dbReference>
<evidence type="ECO:0000313" key="11">
    <source>
        <dbReference type="Proteomes" id="UP000251197"/>
    </source>
</evidence>
<name>A0A291E640_9ENTR</name>
<dbReference type="PROSITE" id="PS00099">
    <property type="entry name" value="THIOLASE_3"/>
    <property type="match status" value="1"/>
</dbReference>
<organism evidence="8 10">
    <name type="scientific">Cedecea neteri</name>
    <dbReference type="NCBI Taxonomy" id="158822"/>
    <lineage>
        <taxon>Bacteria</taxon>
        <taxon>Pseudomonadati</taxon>
        <taxon>Pseudomonadota</taxon>
        <taxon>Gammaproteobacteria</taxon>
        <taxon>Enterobacterales</taxon>
        <taxon>Enterobacteriaceae</taxon>
        <taxon>Cedecea</taxon>
    </lineage>
</organism>
<evidence type="ECO:0000313" key="10">
    <source>
        <dbReference type="Proteomes" id="UP000217979"/>
    </source>
</evidence>
<keyword evidence="2 5" id="KW-0808">Transferase</keyword>